<dbReference type="PANTHER" id="PTHR39337">
    <property type="entry name" value="BLR5642 PROTEIN"/>
    <property type="match status" value="1"/>
</dbReference>
<evidence type="ECO:0000313" key="1">
    <source>
        <dbReference type="EMBL" id="VAX08798.1"/>
    </source>
</evidence>
<dbReference type="InterPro" id="IPR007438">
    <property type="entry name" value="DUF488"/>
</dbReference>
<gene>
    <name evidence="1" type="ORF">MNBD_GAMMA26-1073</name>
</gene>
<evidence type="ECO:0008006" key="2">
    <source>
        <dbReference type="Google" id="ProtNLM"/>
    </source>
</evidence>
<dbReference type="EMBL" id="UOFX01000041">
    <property type="protein sequence ID" value="VAX08798.1"/>
    <property type="molecule type" value="Genomic_DNA"/>
</dbReference>
<accession>A0A3B1BBL7</accession>
<sequence length="145" mass="17159">MNIFSIGFTQKKASQFFELLRNEEIKSLVDVRLNNVSQLAGFAKRDDLMFFLRELCQIDYIHLPDLAPTKDILNAYKKGNMEWSEYEEKFLNLMVKRNIERIDKSVIEDGCLLCSEHKPHNCHRRLVIDYLNDSWDSSLTVKHLY</sequence>
<organism evidence="1">
    <name type="scientific">hydrothermal vent metagenome</name>
    <dbReference type="NCBI Taxonomy" id="652676"/>
    <lineage>
        <taxon>unclassified sequences</taxon>
        <taxon>metagenomes</taxon>
        <taxon>ecological metagenomes</taxon>
    </lineage>
</organism>
<dbReference type="PANTHER" id="PTHR39337:SF1">
    <property type="entry name" value="BLR5642 PROTEIN"/>
    <property type="match status" value="1"/>
</dbReference>
<name>A0A3B1BBL7_9ZZZZ</name>
<dbReference type="Pfam" id="PF04343">
    <property type="entry name" value="DUF488"/>
    <property type="match status" value="1"/>
</dbReference>
<proteinExistence type="predicted"/>
<protein>
    <recommendedName>
        <fullName evidence="2">DUF488 domain-containing protein</fullName>
    </recommendedName>
</protein>
<reference evidence="1" key="1">
    <citation type="submission" date="2018-06" db="EMBL/GenBank/DDBJ databases">
        <authorList>
            <person name="Zhirakovskaya E."/>
        </authorList>
    </citation>
    <scope>NUCLEOTIDE SEQUENCE</scope>
</reference>
<dbReference type="AlphaFoldDB" id="A0A3B1BBL7"/>